<dbReference type="SUPFAM" id="SSF57903">
    <property type="entry name" value="FYVE/PHD zinc finger"/>
    <property type="match status" value="1"/>
</dbReference>
<dbReference type="SUPFAM" id="SSF63748">
    <property type="entry name" value="Tudor/PWWP/MBT"/>
    <property type="match status" value="1"/>
</dbReference>
<dbReference type="Proteomes" id="UP000825935">
    <property type="component" value="Chromosome 21"/>
</dbReference>
<keyword evidence="7" id="KW-0156">Chromatin regulator</keyword>
<evidence type="ECO:0000259" key="12">
    <source>
        <dbReference type="PROSITE" id="PS50868"/>
    </source>
</evidence>
<keyword evidence="3" id="KW-0949">S-adenosyl-L-methionine</keyword>
<dbReference type="GO" id="GO:0006357">
    <property type="term" value="P:regulation of transcription by RNA polymerase II"/>
    <property type="evidence" value="ECO:0007669"/>
    <property type="project" value="TreeGrafter"/>
</dbReference>
<dbReference type="PROSITE" id="PS51805">
    <property type="entry name" value="EPHD"/>
    <property type="match status" value="1"/>
</dbReference>
<evidence type="ECO:0000313" key="14">
    <source>
        <dbReference type="EMBL" id="KAH7315191.1"/>
    </source>
</evidence>
<dbReference type="InterPro" id="IPR003616">
    <property type="entry name" value="Post-SET_dom"/>
</dbReference>
<keyword evidence="1" id="KW-0489">Methyltransferase</keyword>
<dbReference type="PANTHER" id="PTHR13793">
    <property type="entry name" value="PHD FINGER PROTEINS"/>
    <property type="match status" value="1"/>
</dbReference>
<dbReference type="Pfam" id="PF13831">
    <property type="entry name" value="PHD_2"/>
    <property type="match status" value="1"/>
</dbReference>
<dbReference type="Gene3D" id="3.30.40.10">
    <property type="entry name" value="Zinc/RING finger domain, C3HC4 (zinc finger)"/>
    <property type="match status" value="2"/>
</dbReference>
<feature type="domain" description="Post-SET" evidence="12">
    <location>
        <begin position="823"/>
        <end position="839"/>
    </location>
</feature>
<dbReference type="SMART" id="SM00249">
    <property type="entry name" value="PHD"/>
    <property type="match status" value="2"/>
</dbReference>
<dbReference type="InterPro" id="IPR019786">
    <property type="entry name" value="Zinc_finger_PHD-type_CS"/>
</dbReference>
<feature type="compositionally biased region" description="Low complexity" evidence="9">
    <location>
        <begin position="38"/>
        <end position="50"/>
    </location>
</feature>
<dbReference type="PANTHER" id="PTHR13793:SF132">
    <property type="entry name" value="HISTONE-LYSINE N-METHYLTRANSFERASE ATX5"/>
    <property type="match status" value="1"/>
</dbReference>
<evidence type="ECO:0000256" key="5">
    <source>
        <dbReference type="ARBA" id="ARBA00022771"/>
    </source>
</evidence>
<dbReference type="Pfam" id="PF00856">
    <property type="entry name" value="SET"/>
    <property type="match status" value="1"/>
</dbReference>
<dbReference type="GO" id="GO:0008168">
    <property type="term" value="F:methyltransferase activity"/>
    <property type="evidence" value="ECO:0007669"/>
    <property type="project" value="UniProtKB-KW"/>
</dbReference>
<reference evidence="14" key="1">
    <citation type="submission" date="2021-08" db="EMBL/GenBank/DDBJ databases">
        <title>WGS assembly of Ceratopteris richardii.</title>
        <authorList>
            <person name="Marchant D.B."/>
            <person name="Chen G."/>
            <person name="Jenkins J."/>
            <person name="Shu S."/>
            <person name="Leebens-Mack J."/>
            <person name="Grimwood J."/>
            <person name="Schmutz J."/>
            <person name="Soltis P."/>
            <person name="Soltis D."/>
            <person name="Chen Z.-H."/>
        </authorList>
    </citation>
    <scope>NUCLEOTIDE SEQUENCE</scope>
    <source>
        <strain evidence="14">Whitten #5841</strain>
        <tissue evidence="14">Leaf</tissue>
    </source>
</reference>
<feature type="domain" description="SET" evidence="11">
    <location>
        <begin position="699"/>
        <end position="817"/>
    </location>
</feature>
<dbReference type="CDD" id="cd05162">
    <property type="entry name" value="PWWP"/>
    <property type="match status" value="1"/>
</dbReference>
<dbReference type="InterPro" id="IPR011011">
    <property type="entry name" value="Znf_FYVE_PHD"/>
</dbReference>
<dbReference type="InterPro" id="IPR034732">
    <property type="entry name" value="EPHD"/>
</dbReference>
<evidence type="ECO:0000256" key="4">
    <source>
        <dbReference type="ARBA" id="ARBA00022723"/>
    </source>
</evidence>
<dbReference type="PROSITE" id="PS01359">
    <property type="entry name" value="ZF_PHD_1"/>
    <property type="match status" value="1"/>
</dbReference>
<dbReference type="SUPFAM" id="SSF82199">
    <property type="entry name" value="SET domain"/>
    <property type="match status" value="1"/>
</dbReference>
<keyword evidence="6" id="KW-0862">Zinc</keyword>
<evidence type="ECO:0000256" key="8">
    <source>
        <dbReference type="PROSITE-ProRule" id="PRU00146"/>
    </source>
</evidence>
<evidence type="ECO:0000256" key="7">
    <source>
        <dbReference type="ARBA" id="ARBA00022853"/>
    </source>
</evidence>
<dbReference type="InterPro" id="IPR001965">
    <property type="entry name" value="Znf_PHD"/>
</dbReference>
<dbReference type="Pfam" id="PF13832">
    <property type="entry name" value="zf-HC5HC2H_2"/>
    <property type="match status" value="1"/>
</dbReference>
<dbReference type="CDD" id="cd15495">
    <property type="entry name" value="PHD_ATX3_4_5_like"/>
    <property type="match status" value="1"/>
</dbReference>
<feature type="domain" description="PHD-type" evidence="13">
    <location>
        <begin position="445"/>
        <end position="558"/>
    </location>
</feature>
<dbReference type="InterPro" id="IPR046341">
    <property type="entry name" value="SET_dom_sf"/>
</dbReference>
<dbReference type="GO" id="GO:0008270">
    <property type="term" value="F:zinc ion binding"/>
    <property type="evidence" value="ECO:0007669"/>
    <property type="project" value="UniProtKB-KW"/>
</dbReference>
<dbReference type="InterPro" id="IPR001214">
    <property type="entry name" value="SET_dom"/>
</dbReference>
<dbReference type="Gene3D" id="2.30.30.140">
    <property type="match status" value="1"/>
</dbReference>
<evidence type="ECO:0000256" key="6">
    <source>
        <dbReference type="ARBA" id="ARBA00022833"/>
    </source>
</evidence>
<keyword evidence="15" id="KW-1185">Reference proteome</keyword>
<dbReference type="InterPro" id="IPR050701">
    <property type="entry name" value="Histone_Mod_Regulator"/>
</dbReference>
<dbReference type="InterPro" id="IPR013083">
    <property type="entry name" value="Znf_RING/FYVE/PHD"/>
</dbReference>
<accession>A0A8T2SAJ8</accession>
<evidence type="ECO:0000259" key="11">
    <source>
        <dbReference type="PROSITE" id="PS50280"/>
    </source>
</evidence>
<sequence length="839" mass="95084">MAELSEPPRRLQRRNAKKRFSDEWLLSFPTPAKRPKISSTRTTRSSAFSRSEYASNLKVTEIRQNVGFCTGIVPRQYGVLRNETQVYQRRPRNSYLRRTLPPSPTEEQMLDSNSQDPDKNLQKSGKDGRNQKGASPCLPRYRLGDIVWARSWKRECIDWPGMIVEPPPKFHQDGQKAYPDFFCVMLYGNSQRKGEDKDFCWVHTDNITAFSDNVQPLTARHMHKPELTMAILQAKQETLKHKHKLEDCNKLPHVGCFKNSNKNADDNNSLGVAVNAVAPSQSVPTRITVVCCGIDGAYYPKLHEVVCLCPSCKGRTPHVSLSKWEAHTGCRQKKWKVSVRLKDSSQTLTSWLQSMTDNGAAGLAYQVYSQEQVLKAYLQLPYEPVAVKWTLERCAVCGWVEDYDYNQMLVCNSCQIAVHEECYGVRASETGTSFICRACESPGETRQCCLCPVQGGALKPSVVPDVWVHVYCAWFVKGVFFQDIKKMEPADGILSMDLSKFKQECVICKQYHGACISCEECETTFHATCALRAGYRMEVSTVAGQYESKKVSYCARHRAPAENGRIVIPALEAELLRQENLAREMLEADEQANAEQDSSATSSNRYEDDISTPCSLISEYSSENFMSGLEDEGCEYSRLYVYSEHSNRRAGKRESVPHLTGGFTHHNLKQVLKLRHVSDTPKALTIEERLINLDKTQGSRICIGKSAIHDWGLFARRDIEQGEMVVEYRGEIVRRSVADMREKRYKKEGKDCYLFKVSDEIVIDATVKGNIARLINHSCDPNCFARIIPVKRAGNTCIILIAKRNVMAGEELTYDYLFDPENRTVPCHCGAPNCRKFIC</sequence>
<evidence type="ECO:0000256" key="1">
    <source>
        <dbReference type="ARBA" id="ARBA00022603"/>
    </source>
</evidence>
<feature type="region of interest" description="Disordered" evidence="9">
    <location>
        <begin position="90"/>
        <end position="136"/>
    </location>
</feature>
<feature type="compositionally biased region" description="Basic and acidic residues" evidence="9">
    <location>
        <begin position="116"/>
        <end position="130"/>
    </location>
</feature>
<dbReference type="PROSITE" id="PS50868">
    <property type="entry name" value="POST_SET"/>
    <property type="match status" value="1"/>
</dbReference>
<dbReference type="InterPro" id="IPR019787">
    <property type="entry name" value="Znf_PHD-finger"/>
</dbReference>
<keyword evidence="2" id="KW-0808">Transferase</keyword>
<dbReference type="OMA" id="NICCSAC"/>
<evidence type="ECO:0000256" key="3">
    <source>
        <dbReference type="ARBA" id="ARBA00022691"/>
    </source>
</evidence>
<dbReference type="InterPro" id="IPR042011">
    <property type="entry name" value="ATX3/4/5_PHD"/>
</dbReference>
<evidence type="ECO:0000259" key="13">
    <source>
        <dbReference type="PROSITE" id="PS51805"/>
    </source>
</evidence>
<feature type="region of interest" description="Disordered" evidence="9">
    <location>
        <begin position="31"/>
        <end position="50"/>
    </location>
</feature>
<dbReference type="AlphaFoldDB" id="A0A8T2SAJ8"/>
<protein>
    <submittedName>
        <fullName evidence="14">Uncharacterized protein</fullName>
    </submittedName>
</protein>
<dbReference type="EMBL" id="CM035426">
    <property type="protein sequence ID" value="KAH7315191.1"/>
    <property type="molecule type" value="Genomic_DNA"/>
</dbReference>
<evidence type="ECO:0000259" key="10">
    <source>
        <dbReference type="PROSITE" id="PS50016"/>
    </source>
</evidence>
<keyword evidence="4" id="KW-0479">Metal-binding</keyword>
<keyword evidence="5 8" id="KW-0863">Zinc-finger</keyword>
<feature type="domain" description="PHD-type" evidence="10">
    <location>
        <begin position="391"/>
        <end position="442"/>
    </location>
</feature>
<evidence type="ECO:0000256" key="2">
    <source>
        <dbReference type="ARBA" id="ARBA00022679"/>
    </source>
</evidence>
<dbReference type="PROSITE" id="PS50280">
    <property type="entry name" value="SET"/>
    <property type="match status" value="1"/>
</dbReference>
<dbReference type="PROSITE" id="PS50016">
    <property type="entry name" value="ZF_PHD_2"/>
    <property type="match status" value="1"/>
</dbReference>
<comment type="caution">
    <text evidence="14">The sequence shown here is derived from an EMBL/GenBank/DDBJ whole genome shotgun (WGS) entry which is preliminary data.</text>
</comment>
<dbReference type="FunFam" id="2.170.270.10:FF:000058">
    <property type="entry name" value="Histone-lysine N-methyltransferase"/>
    <property type="match status" value="1"/>
</dbReference>
<dbReference type="Gene3D" id="2.170.270.10">
    <property type="entry name" value="SET domain"/>
    <property type="match status" value="1"/>
</dbReference>
<name>A0A8T2SAJ8_CERRI</name>
<feature type="region of interest" description="Disordered" evidence="9">
    <location>
        <begin position="589"/>
        <end position="609"/>
    </location>
</feature>
<evidence type="ECO:0000256" key="9">
    <source>
        <dbReference type="SAM" id="MobiDB-lite"/>
    </source>
</evidence>
<dbReference type="GO" id="GO:0006325">
    <property type="term" value="P:chromatin organization"/>
    <property type="evidence" value="ECO:0007669"/>
    <property type="project" value="UniProtKB-KW"/>
</dbReference>
<dbReference type="OrthoDB" id="308383at2759"/>
<dbReference type="SMART" id="SM00317">
    <property type="entry name" value="SET"/>
    <property type="match status" value="1"/>
</dbReference>
<feature type="compositionally biased region" description="Polar residues" evidence="9">
    <location>
        <begin position="593"/>
        <end position="604"/>
    </location>
</feature>
<organism evidence="14 15">
    <name type="scientific">Ceratopteris richardii</name>
    <name type="common">Triangle waterfern</name>
    <dbReference type="NCBI Taxonomy" id="49495"/>
    <lineage>
        <taxon>Eukaryota</taxon>
        <taxon>Viridiplantae</taxon>
        <taxon>Streptophyta</taxon>
        <taxon>Embryophyta</taxon>
        <taxon>Tracheophyta</taxon>
        <taxon>Polypodiopsida</taxon>
        <taxon>Polypodiidae</taxon>
        <taxon>Polypodiales</taxon>
        <taxon>Pteridineae</taxon>
        <taxon>Pteridaceae</taxon>
        <taxon>Parkerioideae</taxon>
        <taxon>Ceratopteris</taxon>
    </lineage>
</organism>
<evidence type="ECO:0000313" key="15">
    <source>
        <dbReference type="Proteomes" id="UP000825935"/>
    </source>
</evidence>
<proteinExistence type="predicted"/>
<gene>
    <name evidence="14" type="ORF">KP509_21G038700</name>
</gene>
<dbReference type="CDD" id="cd10518">
    <property type="entry name" value="SET_SETD1-like"/>
    <property type="match status" value="1"/>
</dbReference>
<dbReference type="GO" id="GO:0032259">
    <property type="term" value="P:methylation"/>
    <property type="evidence" value="ECO:0007669"/>
    <property type="project" value="UniProtKB-KW"/>
</dbReference>